<comment type="caution">
    <text evidence="1">The sequence shown here is derived from an EMBL/GenBank/DDBJ whole genome shotgun (WGS) entry which is preliminary data.</text>
</comment>
<keyword evidence="2" id="KW-1185">Reference proteome</keyword>
<feature type="non-terminal residue" evidence="1">
    <location>
        <position position="140"/>
    </location>
</feature>
<organism evidence="1 2">
    <name type="scientific">Colletotrichum incanum</name>
    <name type="common">Soybean anthracnose fungus</name>
    <dbReference type="NCBI Taxonomy" id="1573173"/>
    <lineage>
        <taxon>Eukaryota</taxon>
        <taxon>Fungi</taxon>
        <taxon>Dikarya</taxon>
        <taxon>Ascomycota</taxon>
        <taxon>Pezizomycotina</taxon>
        <taxon>Sordariomycetes</taxon>
        <taxon>Hypocreomycetidae</taxon>
        <taxon>Glomerellales</taxon>
        <taxon>Glomerellaceae</taxon>
        <taxon>Colletotrichum</taxon>
        <taxon>Colletotrichum spaethianum species complex</taxon>
    </lineage>
</organism>
<proteinExistence type="predicted"/>
<sequence length="140" mass="16155">LAICIPGEEVIFALHDDIRRQCPAIRTYTLNDRNPFAITRLFRTRPSTAVRGCNNLCVRQHSHQEPSLVKIIDIAIEYTVFRNCISRFHVENAFLIVVGVVRSSLPIVVRHASRRVRQEGNQPYLVRRQVVVEILDRLGR</sequence>
<evidence type="ECO:0000313" key="1">
    <source>
        <dbReference type="EMBL" id="KZL84314.1"/>
    </source>
</evidence>
<dbReference type="EMBL" id="LFIW01000895">
    <property type="protein sequence ID" value="KZL84314.1"/>
    <property type="molecule type" value="Genomic_DNA"/>
</dbReference>
<evidence type="ECO:0000313" key="2">
    <source>
        <dbReference type="Proteomes" id="UP000076584"/>
    </source>
</evidence>
<name>A0A167DTB9_COLIC</name>
<accession>A0A167DTB9</accession>
<gene>
    <name evidence="1" type="ORF">CI238_13469</name>
</gene>
<dbReference type="AlphaFoldDB" id="A0A167DTB9"/>
<protein>
    <submittedName>
        <fullName evidence="1">Uncharacterized protein</fullName>
    </submittedName>
</protein>
<dbReference type="Proteomes" id="UP000076584">
    <property type="component" value="Unassembled WGS sequence"/>
</dbReference>
<feature type="non-terminal residue" evidence="1">
    <location>
        <position position="1"/>
    </location>
</feature>
<reference evidence="1 2" key="1">
    <citation type="submission" date="2015-06" db="EMBL/GenBank/DDBJ databases">
        <title>Survival trade-offs in plant roots during colonization by closely related pathogenic and mutualistic fungi.</title>
        <authorList>
            <person name="Hacquard S."/>
            <person name="Kracher B."/>
            <person name="Hiruma K."/>
            <person name="Weinman A."/>
            <person name="Muench P."/>
            <person name="Garrido Oter R."/>
            <person name="Ver Loren van Themaat E."/>
            <person name="Dallerey J.-F."/>
            <person name="Damm U."/>
            <person name="Henrissat B."/>
            <person name="Lespinet O."/>
            <person name="Thon M."/>
            <person name="Kemen E."/>
            <person name="McHardy A.C."/>
            <person name="Schulze-Lefert P."/>
            <person name="O'Connell R.J."/>
        </authorList>
    </citation>
    <scope>NUCLEOTIDE SEQUENCE [LARGE SCALE GENOMIC DNA]</scope>
    <source>
        <strain evidence="1 2">MAFF 238704</strain>
    </source>
</reference>